<dbReference type="Pfam" id="PF18702">
    <property type="entry name" value="DUF5642"/>
    <property type="match status" value="1"/>
</dbReference>
<feature type="signal peptide" evidence="1">
    <location>
        <begin position="1"/>
        <end position="27"/>
    </location>
</feature>
<feature type="chain" id="PRO_5039452723" evidence="1">
    <location>
        <begin position="28"/>
        <end position="227"/>
    </location>
</feature>
<dbReference type="KEGG" id="mauu:NCTC10437_04534"/>
<keyword evidence="4" id="KW-1185">Reference proteome</keyword>
<reference evidence="3 4" key="1">
    <citation type="submission" date="2018-12" db="EMBL/GenBank/DDBJ databases">
        <authorList>
            <consortium name="Pathogen Informatics"/>
        </authorList>
    </citation>
    <scope>NUCLEOTIDE SEQUENCE [LARGE SCALE GENOMIC DNA]</scope>
    <source>
        <strain evidence="3 4">NCTC10437</strain>
    </source>
</reference>
<evidence type="ECO:0000313" key="4">
    <source>
        <dbReference type="Proteomes" id="UP000279306"/>
    </source>
</evidence>
<gene>
    <name evidence="3" type="ORF">NCTC10437_04534</name>
</gene>
<dbReference type="AlphaFoldDB" id="A0A448IYJ6"/>
<dbReference type="InterPro" id="IPR041313">
    <property type="entry name" value="DUF5642"/>
</dbReference>
<sequence length="227" mass="23166">MSNPPKVGVIAAIACVGLLAACSAAQPEDLSTADISRVAELKASFAPPFTVTTVGPAAIDPRLLAAQKLPPGLAFDPADCGKAASDNAVPEGVKGNMAATTAEGEGVRYIVIAVETSQPVPVSTPAEQCGKVTFTGNGVRGLVEVVESPQIEGVHTVGTHRVVQTVTAEGPRTGELYNYVANFGNFIVIVTANPLVVADTAVVPIDTQRARDLVTQTVDLVKGAGPT</sequence>
<dbReference type="OrthoDB" id="4637146at2"/>
<proteinExistence type="predicted"/>
<keyword evidence="1" id="KW-0732">Signal</keyword>
<evidence type="ECO:0000313" key="3">
    <source>
        <dbReference type="EMBL" id="VEG57522.1"/>
    </source>
</evidence>
<dbReference type="EMBL" id="LR134356">
    <property type="protein sequence ID" value="VEG57522.1"/>
    <property type="molecule type" value="Genomic_DNA"/>
</dbReference>
<name>A0A448IYJ6_MYCAU</name>
<organism evidence="3 4">
    <name type="scientific">Mycolicibacterium aurum</name>
    <name type="common">Mycobacterium aurum</name>
    <dbReference type="NCBI Taxonomy" id="1791"/>
    <lineage>
        <taxon>Bacteria</taxon>
        <taxon>Bacillati</taxon>
        <taxon>Actinomycetota</taxon>
        <taxon>Actinomycetes</taxon>
        <taxon>Mycobacteriales</taxon>
        <taxon>Mycobacteriaceae</taxon>
        <taxon>Mycolicibacterium</taxon>
    </lineage>
</organism>
<protein>
    <submittedName>
        <fullName evidence="3">Putative secreted protein</fullName>
    </submittedName>
</protein>
<dbReference type="Proteomes" id="UP000279306">
    <property type="component" value="Chromosome"/>
</dbReference>
<evidence type="ECO:0000259" key="2">
    <source>
        <dbReference type="Pfam" id="PF18702"/>
    </source>
</evidence>
<dbReference type="STRING" id="1791.GCA_001049355_02980"/>
<dbReference type="PROSITE" id="PS51257">
    <property type="entry name" value="PROKAR_LIPOPROTEIN"/>
    <property type="match status" value="1"/>
</dbReference>
<feature type="domain" description="DUF5642" evidence="2">
    <location>
        <begin position="34"/>
        <end position="221"/>
    </location>
</feature>
<evidence type="ECO:0000256" key="1">
    <source>
        <dbReference type="SAM" id="SignalP"/>
    </source>
</evidence>
<accession>A0A448IYJ6</accession>
<dbReference type="RefSeq" id="WP_048632847.1">
    <property type="nucleotide sequence ID" value="NZ_CVQQ01000008.1"/>
</dbReference>